<organism evidence="2 3">
    <name type="scientific">Ficus carica</name>
    <name type="common">Common fig</name>
    <dbReference type="NCBI Taxonomy" id="3494"/>
    <lineage>
        <taxon>Eukaryota</taxon>
        <taxon>Viridiplantae</taxon>
        <taxon>Streptophyta</taxon>
        <taxon>Embryophyta</taxon>
        <taxon>Tracheophyta</taxon>
        <taxon>Spermatophyta</taxon>
        <taxon>Magnoliopsida</taxon>
        <taxon>eudicotyledons</taxon>
        <taxon>Gunneridae</taxon>
        <taxon>Pentapetalae</taxon>
        <taxon>rosids</taxon>
        <taxon>fabids</taxon>
        <taxon>Rosales</taxon>
        <taxon>Moraceae</taxon>
        <taxon>Ficeae</taxon>
        <taxon>Ficus</taxon>
    </lineage>
</organism>
<keyword evidence="3" id="KW-1185">Reference proteome</keyword>
<evidence type="ECO:0000313" key="3">
    <source>
        <dbReference type="Proteomes" id="UP001187192"/>
    </source>
</evidence>
<reference evidence="2" key="1">
    <citation type="submission" date="2023-07" db="EMBL/GenBank/DDBJ databases">
        <title>draft genome sequence of fig (Ficus carica).</title>
        <authorList>
            <person name="Takahashi T."/>
            <person name="Nishimura K."/>
        </authorList>
    </citation>
    <scope>NUCLEOTIDE SEQUENCE</scope>
</reference>
<feature type="region of interest" description="Disordered" evidence="1">
    <location>
        <begin position="1"/>
        <end position="36"/>
    </location>
</feature>
<dbReference type="EMBL" id="BTGU01000098">
    <property type="protein sequence ID" value="GMN60399.1"/>
    <property type="molecule type" value="Genomic_DNA"/>
</dbReference>
<sequence length="54" mass="5686">MSQHSIHHLTPDVKPVTAHINSQLPPPTTAHITSPTSVTCPDWGYTIGTGGNSP</sequence>
<name>A0AA88DS03_FICCA</name>
<proteinExistence type="predicted"/>
<comment type="caution">
    <text evidence="2">The sequence shown here is derived from an EMBL/GenBank/DDBJ whole genome shotgun (WGS) entry which is preliminary data.</text>
</comment>
<dbReference type="AlphaFoldDB" id="A0AA88DS03"/>
<gene>
    <name evidence="2" type="ORF">TIFTF001_029492</name>
</gene>
<evidence type="ECO:0000313" key="2">
    <source>
        <dbReference type="EMBL" id="GMN60399.1"/>
    </source>
</evidence>
<dbReference type="Proteomes" id="UP001187192">
    <property type="component" value="Unassembled WGS sequence"/>
</dbReference>
<protein>
    <submittedName>
        <fullName evidence="2">Uncharacterized protein</fullName>
    </submittedName>
</protein>
<accession>A0AA88DS03</accession>
<evidence type="ECO:0000256" key="1">
    <source>
        <dbReference type="SAM" id="MobiDB-lite"/>
    </source>
</evidence>